<evidence type="ECO:0000256" key="5">
    <source>
        <dbReference type="ARBA" id="ARBA00022989"/>
    </source>
</evidence>
<keyword evidence="10" id="KW-1185">Reference proteome</keyword>
<dbReference type="Gene3D" id="1.10.3720.10">
    <property type="entry name" value="MetI-like"/>
    <property type="match status" value="1"/>
</dbReference>
<protein>
    <submittedName>
        <fullName evidence="9">ABC transporter permease</fullName>
    </submittedName>
</protein>
<evidence type="ECO:0000313" key="9">
    <source>
        <dbReference type="EMBL" id="XAH74139.1"/>
    </source>
</evidence>
<feature type="transmembrane region" description="Helical" evidence="7">
    <location>
        <begin position="12"/>
        <end position="33"/>
    </location>
</feature>
<sequence>MKKTIKNKKLKVPPARIILSGLFLFIIFLWIIAPSLFAPDALSLDINNTKLPIGSEGHLLGTDALGRDVLKLLIAGAGSAMIGPVCIALGSLIIGLVLGSTAGWFGGFWDKIVSAYADLTLSMPSMLLAIVAAAIIGGGYWVSVLVMIILYSPFDIRLVRSAVIQQRCKPYIESAKMLNLSAVNILAKHIFPNIAMVVLVNFFLNIAYGLMSMSSLSFLGLGVGPKEADWGRQLSDGRELLSQNPAVSLSAGIVIILTAVSINLIGSYLLERSGLDDI</sequence>
<evidence type="ECO:0000256" key="7">
    <source>
        <dbReference type="RuleBase" id="RU363032"/>
    </source>
</evidence>
<organism evidence="9 10">
    <name type="scientific">Kineothrix sedimenti</name>
    <dbReference type="NCBI Taxonomy" id="3123317"/>
    <lineage>
        <taxon>Bacteria</taxon>
        <taxon>Bacillati</taxon>
        <taxon>Bacillota</taxon>
        <taxon>Clostridia</taxon>
        <taxon>Lachnospirales</taxon>
        <taxon>Lachnospiraceae</taxon>
        <taxon>Kineothrix</taxon>
    </lineage>
</organism>
<dbReference type="Pfam" id="PF00528">
    <property type="entry name" value="BPD_transp_1"/>
    <property type="match status" value="1"/>
</dbReference>
<feature type="transmembrane region" description="Helical" evidence="7">
    <location>
        <begin position="246"/>
        <end position="270"/>
    </location>
</feature>
<comment type="similarity">
    <text evidence="7">Belongs to the binding-protein-dependent transport system permease family.</text>
</comment>
<proteinExistence type="inferred from homology"/>
<feature type="transmembrane region" description="Helical" evidence="7">
    <location>
        <begin position="126"/>
        <end position="151"/>
    </location>
</feature>
<dbReference type="RefSeq" id="WP_342757733.1">
    <property type="nucleotide sequence ID" value="NZ_CP146256.1"/>
</dbReference>
<keyword evidence="5 7" id="KW-1133">Transmembrane helix</keyword>
<keyword evidence="2 7" id="KW-0813">Transport</keyword>
<gene>
    <name evidence="9" type="ORF">V6984_22000</name>
</gene>
<dbReference type="PANTHER" id="PTHR43386">
    <property type="entry name" value="OLIGOPEPTIDE TRANSPORT SYSTEM PERMEASE PROTEIN APPC"/>
    <property type="match status" value="1"/>
</dbReference>
<feature type="transmembrane region" description="Helical" evidence="7">
    <location>
        <begin position="72"/>
        <end position="105"/>
    </location>
</feature>
<evidence type="ECO:0000256" key="4">
    <source>
        <dbReference type="ARBA" id="ARBA00022692"/>
    </source>
</evidence>
<dbReference type="SUPFAM" id="SSF161098">
    <property type="entry name" value="MetI-like"/>
    <property type="match status" value="1"/>
</dbReference>
<name>A0ABZ3EV70_9FIRM</name>
<feature type="transmembrane region" description="Helical" evidence="7">
    <location>
        <begin position="190"/>
        <end position="211"/>
    </location>
</feature>
<comment type="subcellular location">
    <subcellularLocation>
        <location evidence="1 7">Cell membrane</location>
        <topology evidence="1 7">Multi-pass membrane protein</topology>
    </subcellularLocation>
</comment>
<dbReference type="CDD" id="cd06261">
    <property type="entry name" value="TM_PBP2"/>
    <property type="match status" value="1"/>
</dbReference>
<keyword evidence="3" id="KW-1003">Cell membrane</keyword>
<dbReference type="InterPro" id="IPR000515">
    <property type="entry name" value="MetI-like"/>
</dbReference>
<accession>A0ABZ3EV70</accession>
<dbReference type="InterPro" id="IPR050366">
    <property type="entry name" value="BP-dependent_transpt_permease"/>
</dbReference>
<reference evidence="9 10" key="1">
    <citation type="submission" date="2024-02" db="EMBL/GenBank/DDBJ databases">
        <title>Bacterial strain from lacustrine sediment.</title>
        <authorList>
            <person name="Petit C."/>
            <person name="Fadhlaoui K."/>
        </authorList>
    </citation>
    <scope>NUCLEOTIDE SEQUENCE [LARGE SCALE GENOMIC DNA]</scope>
    <source>
        <strain evidence="9 10">IPX-CK</strain>
    </source>
</reference>
<dbReference type="PANTHER" id="PTHR43386:SF1">
    <property type="entry name" value="D,D-DIPEPTIDE TRANSPORT SYSTEM PERMEASE PROTEIN DDPC-RELATED"/>
    <property type="match status" value="1"/>
</dbReference>
<keyword evidence="6 7" id="KW-0472">Membrane</keyword>
<evidence type="ECO:0000256" key="3">
    <source>
        <dbReference type="ARBA" id="ARBA00022475"/>
    </source>
</evidence>
<dbReference type="Proteomes" id="UP001451571">
    <property type="component" value="Chromosome"/>
</dbReference>
<keyword evidence="4 7" id="KW-0812">Transmembrane</keyword>
<feature type="domain" description="ABC transmembrane type-1" evidence="8">
    <location>
        <begin position="81"/>
        <end position="266"/>
    </location>
</feature>
<evidence type="ECO:0000256" key="1">
    <source>
        <dbReference type="ARBA" id="ARBA00004651"/>
    </source>
</evidence>
<dbReference type="PROSITE" id="PS50928">
    <property type="entry name" value="ABC_TM1"/>
    <property type="match status" value="1"/>
</dbReference>
<evidence type="ECO:0000259" key="8">
    <source>
        <dbReference type="PROSITE" id="PS50928"/>
    </source>
</evidence>
<evidence type="ECO:0000256" key="2">
    <source>
        <dbReference type="ARBA" id="ARBA00022448"/>
    </source>
</evidence>
<evidence type="ECO:0000313" key="10">
    <source>
        <dbReference type="Proteomes" id="UP001451571"/>
    </source>
</evidence>
<dbReference type="InterPro" id="IPR035906">
    <property type="entry name" value="MetI-like_sf"/>
</dbReference>
<evidence type="ECO:0000256" key="6">
    <source>
        <dbReference type="ARBA" id="ARBA00023136"/>
    </source>
</evidence>
<dbReference type="EMBL" id="CP146256">
    <property type="protein sequence ID" value="XAH74139.1"/>
    <property type="molecule type" value="Genomic_DNA"/>
</dbReference>